<protein>
    <recommendedName>
        <fullName evidence="3">Restriction endonuclease</fullName>
    </recommendedName>
</protein>
<organism evidence="1 2">
    <name type="scientific">Sphingomonas agrestis</name>
    <dbReference type="NCBI Taxonomy" id="3080540"/>
    <lineage>
        <taxon>Bacteria</taxon>
        <taxon>Pseudomonadati</taxon>
        <taxon>Pseudomonadota</taxon>
        <taxon>Alphaproteobacteria</taxon>
        <taxon>Sphingomonadales</taxon>
        <taxon>Sphingomonadaceae</taxon>
        <taxon>Sphingomonas</taxon>
    </lineage>
</organism>
<dbReference type="Proteomes" id="UP001273531">
    <property type="component" value="Unassembled WGS sequence"/>
</dbReference>
<comment type="caution">
    <text evidence="1">The sequence shown here is derived from an EMBL/GenBank/DDBJ whole genome shotgun (WGS) entry which is preliminary data.</text>
</comment>
<dbReference type="RefSeq" id="WP_317228383.1">
    <property type="nucleotide sequence ID" value="NZ_JAWJEJ010000002.1"/>
</dbReference>
<evidence type="ECO:0000313" key="2">
    <source>
        <dbReference type="Proteomes" id="UP001273531"/>
    </source>
</evidence>
<keyword evidence="2" id="KW-1185">Reference proteome</keyword>
<reference evidence="1 2" key="1">
    <citation type="submission" date="2023-10" db="EMBL/GenBank/DDBJ databases">
        <title>Sphingomonas sp. HF-S4 16S ribosomal RNA gene Genome sequencing and assembly.</title>
        <authorList>
            <person name="Lee H."/>
        </authorList>
    </citation>
    <scope>NUCLEOTIDE SEQUENCE [LARGE SCALE GENOMIC DNA]</scope>
    <source>
        <strain evidence="1 2">HF-S4</strain>
    </source>
</reference>
<name>A0ABU3YCV7_9SPHN</name>
<sequence>MSALGRDIYRRKLERNLGRSLDEPMIAAMSAISAYQAGGKPPYQLLPDFPREAIGAELGSPYYIPPWSMETLVNELLATRKRPGLGTGQTRVLRHDRFAVFQLLLSNLIDLENAEDGLYLQKHDVLYEMARIAQRQFHWQRGVANAPNLYRSMFLYGSGSAAEFFAEDAGISVAQLVKVGAYFSGAFTRGAVIDRDRDLSELGITLEQRNAALARFSLEIATARKSAAAMRAGRRHTAYRPSLLRGYPILAFGPDGERLIAPIPELVMYRYTSGLYLDVVRGGAGVWTDIGRRFEQYVHDYLTAMMAPYHVSRETTYGPKKASFRTPDVLISAEGGTVVAAIECKAKRMTFEARFGDDPVLEASMGFDEMAKGIYQLWRFFAHARIGIAGTPSVAPDCQGILVTADSWLAMALKQAVDVLQAANALADAEGSIEPEDRRDIAFCQIDDVEFALQNGSGTSFLDGCREIASGEKKGWMLLVAHAAQKDVVRSYPFTDRLGELLPWFAAGK</sequence>
<gene>
    <name evidence="1" type="ORF">RZN05_19695</name>
</gene>
<dbReference type="EMBL" id="JAWJEJ010000002">
    <property type="protein sequence ID" value="MDV3459230.1"/>
    <property type="molecule type" value="Genomic_DNA"/>
</dbReference>
<evidence type="ECO:0000313" key="1">
    <source>
        <dbReference type="EMBL" id="MDV3459230.1"/>
    </source>
</evidence>
<proteinExistence type="predicted"/>
<accession>A0ABU3YCV7</accession>
<evidence type="ECO:0008006" key="3">
    <source>
        <dbReference type="Google" id="ProtNLM"/>
    </source>
</evidence>